<evidence type="ECO:0000313" key="1">
    <source>
        <dbReference type="EMBL" id="KAI4311976.1"/>
    </source>
</evidence>
<protein>
    <submittedName>
        <fullName evidence="1">Uncharacterized protein</fullName>
    </submittedName>
</protein>
<dbReference type="Proteomes" id="UP001057402">
    <property type="component" value="Chromosome 11"/>
</dbReference>
<evidence type="ECO:0000313" key="2">
    <source>
        <dbReference type="Proteomes" id="UP001057402"/>
    </source>
</evidence>
<reference evidence="2" key="1">
    <citation type="journal article" date="2023" name="Front. Plant Sci.">
        <title>Chromosomal-level genome assembly of Melastoma candidum provides insights into trichome evolution.</title>
        <authorList>
            <person name="Zhong Y."/>
            <person name="Wu W."/>
            <person name="Sun C."/>
            <person name="Zou P."/>
            <person name="Liu Y."/>
            <person name="Dai S."/>
            <person name="Zhou R."/>
        </authorList>
    </citation>
    <scope>NUCLEOTIDE SEQUENCE [LARGE SCALE GENOMIC DNA]</scope>
</reference>
<name>A0ACB9LL53_9MYRT</name>
<dbReference type="EMBL" id="CM042890">
    <property type="protein sequence ID" value="KAI4311976.1"/>
    <property type="molecule type" value="Genomic_DNA"/>
</dbReference>
<gene>
    <name evidence="1" type="ORF">MLD38_036836</name>
</gene>
<keyword evidence="2" id="KW-1185">Reference proteome</keyword>
<proteinExistence type="predicted"/>
<sequence length="260" mass="28548">MMVVNKIQPSQLAEEQRNASRLFKQLESEITTLIATRPSVTERDVRQFTGKILALDRAYPLPLLGAMIEKFPAKFSPAKWTSPDQYSPSPRKSPDKYDTNGWSAQLEEEMSSILSVIKQKDKQDYMRLGNIALKLNKALAVTGPFLTAAAAAASAFGVPIAAAAAGALAAAVNTLEHGCQVGMVVEMYRNNAGFFDTLENTIGGALKEEDPRRRENGEILERKVAMSLGRSLSEMRELAWKATTTTEESEEVAEFASKLF</sequence>
<comment type="caution">
    <text evidence="1">The sequence shown here is derived from an EMBL/GenBank/DDBJ whole genome shotgun (WGS) entry which is preliminary data.</text>
</comment>
<accession>A0ACB9LL53</accession>
<organism evidence="1 2">
    <name type="scientific">Melastoma candidum</name>
    <dbReference type="NCBI Taxonomy" id="119954"/>
    <lineage>
        <taxon>Eukaryota</taxon>
        <taxon>Viridiplantae</taxon>
        <taxon>Streptophyta</taxon>
        <taxon>Embryophyta</taxon>
        <taxon>Tracheophyta</taxon>
        <taxon>Spermatophyta</taxon>
        <taxon>Magnoliopsida</taxon>
        <taxon>eudicotyledons</taxon>
        <taxon>Gunneridae</taxon>
        <taxon>Pentapetalae</taxon>
        <taxon>rosids</taxon>
        <taxon>malvids</taxon>
        <taxon>Myrtales</taxon>
        <taxon>Melastomataceae</taxon>
        <taxon>Melastomatoideae</taxon>
        <taxon>Melastomateae</taxon>
        <taxon>Melastoma</taxon>
    </lineage>
</organism>